<dbReference type="EMBL" id="NRSG01000115">
    <property type="protein sequence ID" value="MBK1659661.1"/>
    <property type="molecule type" value="Genomic_DNA"/>
</dbReference>
<evidence type="ECO:0000313" key="1">
    <source>
        <dbReference type="EMBL" id="MBK1659661.1"/>
    </source>
</evidence>
<comment type="caution">
    <text evidence="1">The sequence shown here is derived from an EMBL/GenBank/DDBJ whole genome shotgun (WGS) entry which is preliminary data.</text>
</comment>
<protein>
    <recommendedName>
        <fullName evidence="3">Transposase of IS4/5 family</fullName>
    </recommendedName>
</protein>
<organism evidence="1 2">
    <name type="scientific">Paracraurococcus ruber</name>
    <dbReference type="NCBI Taxonomy" id="77675"/>
    <lineage>
        <taxon>Bacteria</taxon>
        <taxon>Pseudomonadati</taxon>
        <taxon>Pseudomonadota</taxon>
        <taxon>Alphaproteobacteria</taxon>
        <taxon>Acetobacterales</taxon>
        <taxon>Roseomonadaceae</taxon>
        <taxon>Paracraurococcus</taxon>
    </lineage>
</organism>
<accession>A0ABS1CZM3</accession>
<keyword evidence="2" id="KW-1185">Reference proteome</keyword>
<name>A0ABS1CZM3_9PROT</name>
<sequence>MPPDFVARHDLWRRLYLDPLTCLTPAHGWAPMTDAEWTAVAPYLRALGCGLALPGRAGERMADPRARLDAIFRAVTLKRPTAPGGHGGGGRAAWAALPAAFGPADTVSRSYRRWAHRELWLALLWAVAQPGAPAALRALTWRVCCAVRRGIRIMGLRAVVLARRLRLFSALPAPSPWLPDPELSELYRPIFLRVADRLLAQPAWRPPRWLFRLLRSMQALCGGRTRLRRDWEPA</sequence>
<proteinExistence type="predicted"/>
<gene>
    <name evidence="1" type="ORF">CKO45_15620</name>
</gene>
<dbReference type="Proteomes" id="UP000697995">
    <property type="component" value="Unassembled WGS sequence"/>
</dbReference>
<evidence type="ECO:0008006" key="3">
    <source>
        <dbReference type="Google" id="ProtNLM"/>
    </source>
</evidence>
<evidence type="ECO:0000313" key="2">
    <source>
        <dbReference type="Proteomes" id="UP000697995"/>
    </source>
</evidence>
<reference evidence="1 2" key="1">
    <citation type="journal article" date="2020" name="Microorganisms">
        <title>Osmotic Adaptation and Compatible Solute Biosynthesis of Phototrophic Bacteria as Revealed from Genome Analyses.</title>
        <authorList>
            <person name="Imhoff J.F."/>
            <person name="Rahn T."/>
            <person name="Kunzel S."/>
            <person name="Keller A."/>
            <person name="Neulinger S.C."/>
        </authorList>
    </citation>
    <scope>NUCLEOTIDE SEQUENCE [LARGE SCALE GENOMIC DNA]</scope>
    <source>
        <strain evidence="1 2">DSM 15382</strain>
    </source>
</reference>